<dbReference type="EMBL" id="CP000248">
    <property type="protein sequence ID" value="ABD24804.1"/>
    <property type="molecule type" value="Genomic_DNA"/>
</dbReference>
<protein>
    <submittedName>
        <fullName evidence="1">Uncharacterized protein</fullName>
    </submittedName>
</protein>
<gene>
    <name evidence="1" type="ordered locus">Saro_0356</name>
</gene>
<reference evidence="2" key="1">
    <citation type="submission" date="2006-01" db="EMBL/GenBank/DDBJ databases">
        <title>Complete sequence of Novosphingobium aromaticivorans DSM 12444.</title>
        <authorList>
            <consortium name="US DOE Joint Genome Institute"/>
            <person name="Copeland A."/>
            <person name="Lucas S."/>
            <person name="Lapidus A."/>
            <person name="Barry K."/>
            <person name="Detter J.C."/>
            <person name="Glavina T."/>
            <person name="Hammon N."/>
            <person name="Israni S."/>
            <person name="Pitluck S."/>
            <person name="Chain P."/>
            <person name="Malfatti S."/>
            <person name="Shin M."/>
            <person name="Vergez L."/>
            <person name="Schmutz J."/>
            <person name="Larimer F."/>
            <person name="Land M."/>
            <person name="Kyrpides N."/>
            <person name="Ivanova N."/>
            <person name="Fredrickson J."/>
            <person name="Balkwill D."/>
            <person name="Romine M.F."/>
            <person name="Richardson P."/>
        </authorList>
    </citation>
    <scope>NUCLEOTIDE SEQUENCE [LARGE SCALE GENOMIC DNA]</scope>
    <source>
        <strain evidence="2">ATCC 700278 / DSM 12444 / CCUG 56034 / CIP 105152 / NBRC 16084 / F199</strain>
    </source>
</reference>
<accession>Q2GBG9</accession>
<dbReference type="RefSeq" id="WP_011444018.1">
    <property type="nucleotide sequence ID" value="NC_007794.1"/>
</dbReference>
<keyword evidence="2" id="KW-1185">Reference proteome</keyword>
<organism evidence="1 2">
    <name type="scientific">Novosphingobium aromaticivorans (strain ATCC 700278 / DSM 12444 / CCUG 56034 / CIP 105152 / NBRC 16084 / F199)</name>
    <dbReference type="NCBI Taxonomy" id="279238"/>
    <lineage>
        <taxon>Bacteria</taxon>
        <taxon>Pseudomonadati</taxon>
        <taxon>Pseudomonadota</taxon>
        <taxon>Alphaproteobacteria</taxon>
        <taxon>Sphingomonadales</taxon>
        <taxon>Sphingomonadaceae</taxon>
        <taxon>Novosphingobium</taxon>
    </lineage>
</organism>
<dbReference type="STRING" id="279238.Saro_0356"/>
<proteinExistence type="predicted"/>
<dbReference type="HOGENOM" id="CLU_1439709_0_0_5"/>
<evidence type="ECO:0000313" key="1">
    <source>
        <dbReference type="EMBL" id="ABD24804.1"/>
    </source>
</evidence>
<dbReference type="Proteomes" id="UP000009134">
    <property type="component" value="Chromosome"/>
</dbReference>
<dbReference type="KEGG" id="nar:Saro_0356"/>
<name>Q2GBG9_NOVAD</name>
<sequence>MVDIPAGLLAYFSDSKTEAAVDLLLAKQRPDVPDDVSWSDVPAYFRALRAARQIEVDYAILLHEIWSAVWKALPKPWVAKEPHEQVDDALLEPRRILGQNYALRAFERDKLRCELLVYGHKESGIQIGFNVFQGRASKLPRAVADWENDDGTYWSPANLVKLKRTIDLNPLRTYARDATNVIKSLDRD</sequence>
<dbReference type="AlphaFoldDB" id="Q2GBG9"/>
<evidence type="ECO:0000313" key="2">
    <source>
        <dbReference type="Proteomes" id="UP000009134"/>
    </source>
</evidence>